<sequence>MNILNSQIQKQILETQEMICQNHKSQIVAVDLDVSENGQCQYLCSNFLVEKMNSNKISTIEQTKERIQSLKIQKQQNKTKEIQQRLDQFKKILDQIMDYKCNVDGVLEKIYSQIKAQIFAIQKEKSSQSETYQSMYNFQDDVKFLSDYLSTDPLHKQLEFQQDNQFIDQIFSQFELLFNNASYFQTIHTFKDAKQKINELNENMKFQLVSSQSKNNQKTPTLSIVCPTHQKEIIMIDIETKNRNIEDRFACVDCISDRPHYQYRTIEKVNQEWNHAKNQQDRFINDLKTKREEKYQNLNKQIARMRKNYNQQLNDISDKIIAEFSQPITKTVEICKLNQSTIQGFNQDELVSSIGYLIQYDKENLIQDSKIEYIKSKDSLLSKEIETRLEHLKQHDQLDIQESLNILQDISSIQNLQ</sequence>
<evidence type="ECO:0000313" key="2">
    <source>
        <dbReference type="EMBL" id="CAK84034.1"/>
    </source>
</evidence>
<proteinExistence type="predicted"/>
<dbReference type="InParanoid" id="A0DLW7"/>
<gene>
    <name evidence="2" type="ORF">GSPATT00039667001</name>
</gene>
<feature type="coiled-coil region" evidence="1">
    <location>
        <begin position="60"/>
        <end position="92"/>
    </location>
</feature>
<dbReference type="OMA" id="CPTHQKE"/>
<evidence type="ECO:0000313" key="3">
    <source>
        <dbReference type="Proteomes" id="UP000000600"/>
    </source>
</evidence>
<keyword evidence="3" id="KW-1185">Reference proteome</keyword>
<dbReference type="OrthoDB" id="310630at2759"/>
<organism evidence="2 3">
    <name type="scientific">Paramecium tetraurelia</name>
    <dbReference type="NCBI Taxonomy" id="5888"/>
    <lineage>
        <taxon>Eukaryota</taxon>
        <taxon>Sar</taxon>
        <taxon>Alveolata</taxon>
        <taxon>Ciliophora</taxon>
        <taxon>Intramacronucleata</taxon>
        <taxon>Oligohymenophorea</taxon>
        <taxon>Peniculida</taxon>
        <taxon>Parameciidae</taxon>
        <taxon>Paramecium</taxon>
    </lineage>
</organism>
<evidence type="ECO:0000256" key="1">
    <source>
        <dbReference type="SAM" id="Coils"/>
    </source>
</evidence>
<protein>
    <submittedName>
        <fullName evidence="2">Uncharacterized protein</fullName>
    </submittedName>
</protein>
<dbReference type="EMBL" id="CT868494">
    <property type="protein sequence ID" value="CAK84034.1"/>
    <property type="molecule type" value="Genomic_DNA"/>
</dbReference>
<feature type="coiled-coil region" evidence="1">
    <location>
        <begin position="284"/>
        <end position="319"/>
    </location>
</feature>
<name>A0DLW7_PARTE</name>
<dbReference type="Proteomes" id="UP000000600">
    <property type="component" value="Unassembled WGS sequence"/>
</dbReference>
<dbReference type="GeneID" id="5037216"/>
<dbReference type="HOGENOM" id="CLU_616058_0_0_1"/>
<keyword evidence="1" id="KW-0175">Coiled coil</keyword>
<accession>A0DLW7</accession>
<dbReference type="KEGG" id="ptm:GSPATT00039667001"/>
<dbReference type="AlphaFoldDB" id="A0DLW7"/>
<feature type="non-terminal residue" evidence="2">
    <location>
        <position position="417"/>
    </location>
</feature>
<dbReference type="RefSeq" id="XP_001451431.1">
    <property type="nucleotide sequence ID" value="XM_001451394.2"/>
</dbReference>
<reference evidence="2 3" key="1">
    <citation type="journal article" date="2006" name="Nature">
        <title>Global trends of whole-genome duplications revealed by the ciliate Paramecium tetraurelia.</title>
        <authorList>
            <consortium name="Genoscope"/>
            <person name="Aury J.-M."/>
            <person name="Jaillon O."/>
            <person name="Duret L."/>
            <person name="Noel B."/>
            <person name="Jubin C."/>
            <person name="Porcel B.M."/>
            <person name="Segurens B."/>
            <person name="Daubin V."/>
            <person name="Anthouard V."/>
            <person name="Aiach N."/>
            <person name="Arnaiz O."/>
            <person name="Billaut A."/>
            <person name="Beisson J."/>
            <person name="Blanc I."/>
            <person name="Bouhouche K."/>
            <person name="Camara F."/>
            <person name="Duharcourt S."/>
            <person name="Guigo R."/>
            <person name="Gogendeau D."/>
            <person name="Katinka M."/>
            <person name="Keller A.-M."/>
            <person name="Kissmehl R."/>
            <person name="Klotz C."/>
            <person name="Koll F."/>
            <person name="Le Moue A."/>
            <person name="Lepere C."/>
            <person name="Malinsky S."/>
            <person name="Nowacki M."/>
            <person name="Nowak J.K."/>
            <person name="Plattner H."/>
            <person name="Poulain J."/>
            <person name="Ruiz F."/>
            <person name="Serrano V."/>
            <person name="Zagulski M."/>
            <person name="Dessen P."/>
            <person name="Betermier M."/>
            <person name="Weissenbach J."/>
            <person name="Scarpelli C."/>
            <person name="Schachter V."/>
            <person name="Sperling L."/>
            <person name="Meyer E."/>
            <person name="Cohen J."/>
            <person name="Wincker P."/>
        </authorList>
    </citation>
    <scope>NUCLEOTIDE SEQUENCE [LARGE SCALE GENOMIC DNA]</scope>
    <source>
        <strain evidence="2 3">Stock d4-2</strain>
    </source>
</reference>